<dbReference type="GO" id="GO:0005737">
    <property type="term" value="C:cytoplasm"/>
    <property type="evidence" value="ECO:0007669"/>
    <property type="project" value="TreeGrafter"/>
</dbReference>
<feature type="domain" description="Protein kinase" evidence="6">
    <location>
        <begin position="38"/>
        <end position="267"/>
    </location>
</feature>
<proteinExistence type="predicted"/>
<dbReference type="Pfam" id="PF00069">
    <property type="entry name" value="Pkinase"/>
    <property type="match status" value="1"/>
</dbReference>
<accession>A0A1X2G8S5</accession>
<keyword evidence="1" id="KW-0723">Serine/threonine-protein kinase</keyword>
<evidence type="ECO:0000256" key="3">
    <source>
        <dbReference type="ARBA" id="ARBA00022741"/>
    </source>
</evidence>
<dbReference type="InterPro" id="IPR000719">
    <property type="entry name" value="Prot_kinase_dom"/>
</dbReference>
<dbReference type="PROSITE" id="PS00108">
    <property type="entry name" value="PROTEIN_KINASE_ST"/>
    <property type="match status" value="1"/>
</dbReference>
<sequence length="267" mass="29908">MEVVEDERRPSVSSTTSKCPTCSTCSSFVDGHEQLGAYQLTKELSDGEFGQIRLGIHSQTREKVAIKLIRKDSDITTSKMDKIQLEIDVLKALDHPHIVKLYDVIETDSRLGLVLEYAAGGELFDYVISQHRVSEQDAKILFVQLIDSVKAMHQIGIVHRDLKLENILFKDVEQTHLLVSDFGFANKGKDLFKTSCGSPCYAAPELVLAPGNYDGRAADIWSCGVILYCMLCGCLPFDDDPDNPDSSNIRQLYHYIQTHPLIFPDQL</sequence>
<comment type="caution">
    <text evidence="7">The sequence shown here is derived from an EMBL/GenBank/DDBJ whole genome shotgun (WGS) entry which is preliminary data.</text>
</comment>
<gene>
    <name evidence="7" type="ORF">DM01DRAFT_264466</name>
</gene>
<dbReference type="STRING" id="101127.A0A1X2G8S5"/>
<organism evidence="7 8">
    <name type="scientific">Hesseltinella vesiculosa</name>
    <dbReference type="NCBI Taxonomy" id="101127"/>
    <lineage>
        <taxon>Eukaryota</taxon>
        <taxon>Fungi</taxon>
        <taxon>Fungi incertae sedis</taxon>
        <taxon>Mucoromycota</taxon>
        <taxon>Mucoromycotina</taxon>
        <taxon>Mucoromycetes</taxon>
        <taxon>Mucorales</taxon>
        <taxon>Cunninghamellaceae</taxon>
        <taxon>Hesseltinella</taxon>
    </lineage>
</organism>
<dbReference type="Proteomes" id="UP000242146">
    <property type="component" value="Unassembled WGS sequence"/>
</dbReference>
<dbReference type="PROSITE" id="PS50011">
    <property type="entry name" value="PROTEIN_KINASE_DOM"/>
    <property type="match status" value="1"/>
</dbReference>
<protein>
    <submittedName>
        <fullName evidence="7">Pkinase-domain-containing protein</fullName>
    </submittedName>
</protein>
<keyword evidence="2" id="KW-0808">Transferase</keyword>
<evidence type="ECO:0000259" key="6">
    <source>
        <dbReference type="PROSITE" id="PS50011"/>
    </source>
</evidence>
<dbReference type="InterPro" id="IPR008271">
    <property type="entry name" value="Ser/Thr_kinase_AS"/>
</dbReference>
<dbReference type="SUPFAM" id="SSF56112">
    <property type="entry name" value="Protein kinase-like (PK-like)"/>
    <property type="match status" value="1"/>
</dbReference>
<dbReference type="FunFam" id="1.10.510.10:FF:000571">
    <property type="entry name" value="Maternal embryonic leucine zipper kinase"/>
    <property type="match status" value="1"/>
</dbReference>
<evidence type="ECO:0000313" key="8">
    <source>
        <dbReference type="Proteomes" id="UP000242146"/>
    </source>
</evidence>
<name>A0A1X2G8S5_9FUNG</name>
<keyword evidence="4 7" id="KW-0418">Kinase</keyword>
<dbReference type="GO" id="GO:0005524">
    <property type="term" value="F:ATP binding"/>
    <property type="evidence" value="ECO:0007669"/>
    <property type="project" value="UniProtKB-KW"/>
</dbReference>
<dbReference type="SMART" id="SM00220">
    <property type="entry name" value="S_TKc"/>
    <property type="match status" value="1"/>
</dbReference>
<dbReference type="AlphaFoldDB" id="A0A1X2G8S5"/>
<evidence type="ECO:0000313" key="7">
    <source>
        <dbReference type="EMBL" id="ORX47992.1"/>
    </source>
</evidence>
<dbReference type="OrthoDB" id="193931at2759"/>
<dbReference type="GO" id="GO:0035556">
    <property type="term" value="P:intracellular signal transduction"/>
    <property type="evidence" value="ECO:0007669"/>
    <property type="project" value="TreeGrafter"/>
</dbReference>
<keyword evidence="5" id="KW-0067">ATP-binding</keyword>
<keyword evidence="8" id="KW-1185">Reference proteome</keyword>
<dbReference type="GO" id="GO:0004674">
    <property type="term" value="F:protein serine/threonine kinase activity"/>
    <property type="evidence" value="ECO:0007669"/>
    <property type="project" value="UniProtKB-KW"/>
</dbReference>
<dbReference type="EMBL" id="MCGT01000031">
    <property type="protein sequence ID" value="ORX47992.1"/>
    <property type="molecule type" value="Genomic_DNA"/>
</dbReference>
<evidence type="ECO:0000256" key="2">
    <source>
        <dbReference type="ARBA" id="ARBA00022679"/>
    </source>
</evidence>
<evidence type="ECO:0000256" key="1">
    <source>
        <dbReference type="ARBA" id="ARBA00022527"/>
    </source>
</evidence>
<dbReference type="FunFam" id="3.30.200.20:FF:000003">
    <property type="entry name" value="Non-specific serine/threonine protein kinase"/>
    <property type="match status" value="1"/>
</dbReference>
<evidence type="ECO:0000256" key="4">
    <source>
        <dbReference type="ARBA" id="ARBA00022777"/>
    </source>
</evidence>
<dbReference type="Gene3D" id="1.10.510.10">
    <property type="entry name" value="Transferase(Phosphotransferase) domain 1"/>
    <property type="match status" value="1"/>
</dbReference>
<feature type="non-terminal residue" evidence="7">
    <location>
        <position position="267"/>
    </location>
</feature>
<dbReference type="PANTHER" id="PTHR24346:SF110">
    <property type="entry name" value="NON-SPECIFIC SERINE_THREONINE PROTEIN KINASE"/>
    <property type="match status" value="1"/>
</dbReference>
<dbReference type="InterPro" id="IPR011009">
    <property type="entry name" value="Kinase-like_dom_sf"/>
</dbReference>
<keyword evidence="3" id="KW-0547">Nucleotide-binding</keyword>
<dbReference type="PANTHER" id="PTHR24346">
    <property type="entry name" value="MAP/MICROTUBULE AFFINITY-REGULATING KINASE"/>
    <property type="match status" value="1"/>
</dbReference>
<reference evidence="7 8" key="1">
    <citation type="submission" date="2016-07" db="EMBL/GenBank/DDBJ databases">
        <title>Pervasive Adenine N6-methylation of Active Genes in Fungi.</title>
        <authorList>
            <consortium name="DOE Joint Genome Institute"/>
            <person name="Mondo S.J."/>
            <person name="Dannebaum R.O."/>
            <person name="Kuo R.C."/>
            <person name="Labutti K."/>
            <person name="Haridas S."/>
            <person name="Kuo A."/>
            <person name="Salamov A."/>
            <person name="Ahrendt S.R."/>
            <person name="Lipzen A."/>
            <person name="Sullivan W."/>
            <person name="Andreopoulos W.B."/>
            <person name="Clum A."/>
            <person name="Lindquist E."/>
            <person name="Daum C."/>
            <person name="Ramamoorthy G.K."/>
            <person name="Gryganskyi A."/>
            <person name="Culley D."/>
            <person name="Magnuson J.K."/>
            <person name="James T.Y."/>
            <person name="O'Malley M.A."/>
            <person name="Stajich J.E."/>
            <person name="Spatafora J.W."/>
            <person name="Visel A."/>
            <person name="Grigoriev I.V."/>
        </authorList>
    </citation>
    <scope>NUCLEOTIDE SEQUENCE [LARGE SCALE GENOMIC DNA]</scope>
    <source>
        <strain evidence="7 8">NRRL 3301</strain>
    </source>
</reference>
<evidence type="ECO:0000256" key="5">
    <source>
        <dbReference type="ARBA" id="ARBA00022840"/>
    </source>
</evidence>